<dbReference type="InterPro" id="IPR036864">
    <property type="entry name" value="Zn2-C6_fun-type_DNA-bd_sf"/>
</dbReference>
<protein>
    <submittedName>
        <fullName evidence="9">Fungal specific transcription factor domain protein</fullName>
    </submittedName>
</protein>
<evidence type="ECO:0000256" key="4">
    <source>
        <dbReference type="ARBA" id="ARBA00023125"/>
    </source>
</evidence>
<name>A0A0A1UMR4_9HYPO</name>
<evidence type="ECO:0000313" key="9">
    <source>
        <dbReference type="EMBL" id="EXU95973.1"/>
    </source>
</evidence>
<gene>
    <name evidence="9" type="ORF">X797_010932</name>
</gene>
<proteinExistence type="predicted"/>
<keyword evidence="2" id="KW-0479">Metal-binding</keyword>
<feature type="compositionally biased region" description="Polar residues" evidence="7">
    <location>
        <begin position="107"/>
        <end position="131"/>
    </location>
</feature>
<evidence type="ECO:0000256" key="5">
    <source>
        <dbReference type="ARBA" id="ARBA00023163"/>
    </source>
</evidence>
<dbReference type="Proteomes" id="UP000030151">
    <property type="component" value="Unassembled WGS sequence"/>
</dbReference>
<dbReference type="InterPro" id="IPR007219">
    <property type="entry name" value="XnlR_reg_dom"/>
</dbReference>
<comment type="subcellular location">
    <subcellularLocation>
        <location evidence="1">Nucleus</location>
    </subcellularLocation>
</comment>
<dbReference type="GO" id="GO:0008270">
    <property type="term" value="F:zinc ion binding"/>
    <property type="evidence" value="ECO:0007669"/>
    <property type="project" value="InterPro"/>
</dbReference>
<dbReference type="OrthoDB" id="3037908at2759"/>
<dbReference type="CDD" id="cd12148">
    <property type="entry name" value="fungal_TF_MHR"/>
    <property type="match status" value="1"/>
</dbReference>
<feature type="domain" description="Xylanolytic transcriptional activator regulatory" evidence="8">
    <location>
        <begin position="331"/>
        <end position="424"/>
    </location>
</feature>
<dbReference type="GO" id="GO:0000981">
    <property type="term" value="F:DNA-binding transcription factor activity, RNA polymerase II-specific"/>
    <property type="evidence" value="ECO:0007669"/>
    <property type="project" value="InterPro"/>
</dbReference>
<dbReference type="GO" id="GO:0005634">
    <property type="term" value="C:nucleus"/>
    <property type="evidence" value="ECO:0007669"/>
    <property type="project" value="UniProtKB-SubCell"/>
</dbReference>
<evidence type="ECO:0000256" key="7">
    <source>
        <dbReference type="SAM" id="MobiDB-lite"/>
    </source>
</evidence>
<dbReference type="GO" id="GO:0006351">
    <property type="term" value="P:DNA-templated transcription"/>
    <property type="evidence" value="ECO:0007669"/>
    <property type="project" value="InterPro"/>
</dbReference>
<sequence length="643" mass="72280">MASFFSVNSSSGRSVFRHWLDAASETRVSDATAQMSGIRCHVRGRINLLQQKERLPASARSSTEGTPQCMACANSGVKCVVRDSFPPRGPKKGYLKTLQKRIEDLQTQLEKQQAASPTTAETPAFSPSQEAGNADNEIASSGSVESSTDHTEILHTACTTPGTAATIPPWPASMEFQFPMVHMETWECFDNSSASSPFASLPSLENIQDLVHIPMEPDLLITPMMHNDLDQLYFDRAYAFAPILQKHRYRSWSKQPNKNKKKTCLQHAMWTLASSLSSQFQVDGRKLYEKTRQALHSLESDEPYHQISLEQAQAWTLLAIYELTCQDFHRGMMSAGRAFRLIQMMRLYELDGPQTPHTMRLEQYQGQLSLQGPVQDDWIDVETKRRTFWLAYTIDRFTSMVDGLHMFFDEQLIRTRLPAPEANFASGRPIDMGFLADTIPVVDLEWPHNTLSPFTESVIGATICGRVLEHKQKPPTGPCQDFCRRHRYLNALLAQRIRMLRIHASLEYPDPIIAFVTLAAHTAVLMLYDIIESRPLGADAQGTQLTQALFAEHKQQSLDAVADIDLLIAELGQHFQMHPLTPILLLLSARFSQSHPGLNDAYIKLMPRIVTMLRASTGLSKLAQNFIQILEPQYATGLPSPII</sequence>
<evidence type="ECO:0000256" key="1">
    <source>
        <dbReference type="ARBA" id="ARBA00004123"/>
    </source>
</evidence>
<dbReference type="SMART" id="SM00906">
    <property type="entry name" value="Fungal_trans"/>
    <property type="match status" value="1"/>
</dbReference>
<accession>A0A0A1UMR4</accession>
<dbReference type="InterPro" id="IPR050815">
    <property type="entry name" value="TF_fung"/>
</dbReference>
<evidence type="ECO:0000256" key="6">
    <source>
        <dbReference type="ARBA" id="ARBA00023242"/>
    </source>
</evidence>
<evidence type="ECO:0000256" key="2">
    <source>
        <dbReference type="ARBA" id="ARBA00022723"/>
    </source>
</evidence>
<dbReference type="Pfam" id="PF04082">
    <property type="entry name" value="Fungal_trans"/>
    <property type="match status" value="1"/>
</dbReference>
<feature type="region of interest" description="Disordered" evidence="7">
    <location>
        <begin position="107"/>
        <end position="150"/>
    </location>
</feature>
<dbReference type="AlphaFoldDB" id="A0A0A1UMR4"/>
<dbReference type="PANTHER" id="PTHR47338">
    <property type="entry name" value="ZN(II)2CYS6 TRANSCRIPTION FACTOR (EUROFUNG)-RELATED"/>
    <property type="match status" value="1"/>
</dbReference>
<organism evidence="9 10">
    <name type="scientific">Metarhizium robertsii</name>
    <dbReference type="NCBI Taxonomy" id="568076"/>
    <lineage>
        <taxon>Eukaryota</taxon>
        <taxon>Fungi</taxon>
        <taxon>Dikarya</taxon>
        <taxon>Ascomycota</taxon>
        <taxon>Pezizomycotina</taxon>
        <taxon>Sordariomycetes</taxon>
        <taxon>Hypocreomycetidae</taxon>
        <taxon>Hypocreales</taxon>
        <taxon>Clavicipitaceae</taxon>
        <taxon>Metarhizium</taxon>
    </lineage>
</organism>
<evidence type="ECO:0000256" key="3">
    <source>
        <dbReference type="ARBA" id="ARBA00023015"/>
    </source>
</evidence>
<dbReference type="eggNOG" id="ENOG502SH49">
    <property type="taxonomic scope" value="Eukaryota"/>
</dbReference>
<keyword evidence="5" id="KW-0804">Transcription</keyword>
<dbReference type="HOGENOM" id="CLU_011017_3_0_1"/>
<evidence type="ECO:0000313" key="10">
    <source>
        <dbReference type="Proteomes" id="UP000030151"/>
    </source>
</evidence>
<comment type="caution">
    <text evidence="9">The sequence shown here is derived from an EMBL/GenBank/DDBJ whole genome shotgun (WGS) entry which is preliminary data.</text>
</comment>
<keyword evidence="3" id="KW-0805">Transcription regulation</keyword>
<dbReference type="PANTHER" id="PTHR47338:SF3">
    <property type="entry name" value="C6 FINGER DOMAIN TRANSCRIPTION FACTOR DBAA-RELATED"/>
    <property type="match status" value="1"/>
</dbReference>
<reference evidence="9 10" key="1">
    <citation type="submission" date="2014-02" db="EMBL/GenBank/DDBJ databases">
        <title>The genome sequence of the entomopathogenic fungus Metarhizium robertsii ARSEF 2575.</title>
        <authorList>
            <person name="Giuliano Garisto Donzelli B."/>
            <person name="Roe B.A."/>
            <person name="Macmil S.L."/>
            <person name="Krasnoff S.B."/>
            <person name="Gibson D.M."/>
        </authorList>
    </citation>
    <scope>NUCLEOTIDE SEQUENCE [LARGE SCALE GENOMIC DNA]</scope>
    <source>
        <strain evidence="9 10">ARSEF 2575</strain>
    </source>
</reference>
<keyword evidence="6" id="KW-0539">Nucleus</keyword>
<dbReference type="GO" id="GO:0003677">
    <property type="term" value="F:DNA binding"/>
    <property type="evidence" value="ECO:0007669"/>
    <property type="project" value="UniProtKB-KW"/>
</dbReference>
<keyword evidence="4" id="KW-0238">DNA-binding</keyword>
<evidence type="ECO:0000259" key="8">
    <source>
        <dbReference type="SMART" id="SM00906"/>
    </source>
</evidence>
<dbReference type="EMBL" id="JELW01000058">
    <property type="protein sequence ID" value="EXU95973.1"/>
    <property type="molecule type" value="Genomic_DNA"/>
</dbReference>
<dbReference type="Gene3D" id="4.10.240.10">
    <property type="entry name" value="Zn(2)-C6 fungal-type DNA-binding domain"/>
    <property type="match status" value="1"/>
</dbReference>